<evidence type="ECO:0000313" key="2">
    <source>
        <dbReference type="EMBL" id="KAK7683254.1"/>
    </source>
</evidence>
<keyword evidence="3" id="KW-1185">Reference proteome</keyword>
<feature type="region of interest" description="Disordered" evidence="1">
    <location>
        <begin position="74"/>
        <end position="97"/>
    </location>
</feature>
<feature type="region of interest" description="Disordered" evidence="1">
    <location>
        <begin position="35"/>
        <end position="59"/>
    </location>
</feature>
<protein>
    <recommendedName>
        <fullName evidence="4">F-box domain-containing protein</fullName>
    </recommendedName>
</protein>
<dbReference type="Proteomes" id="UP001385951">
    <property type="component" value="Unassembled WGS sequence"/>
</dbReference>
<comment type="caution">
    <text evidence="2">The sequence shown here is derived from an EMBL/GenBank/DDBJ whole genome shotgun (WGS) entry which is preliminary data.</text>
</comment>
<reference evidence="2 3" key="1">
    <citation type="submission" date="2022-09" db="EMBL/GenBank/DDBJ databases">
        <authorList>
            <person name="Palmer J.M."/>
        </authorList>
    </citation>
    <scope>NUCLEOTIDE SEQUENCE [LARGE SCALE GENOMIC DNA]</scope>
    <source>
        <strain evidence="2 3">DSM 7382</strain>
    </source>
</reference>
<organism evidence="2 3">
    <name type="scientific">Cerrena zonata</name>
    <dbReference type="NCBI Taxonomy" id="2478898"/>
    <lineage>
        <taxon>Eukaryota</taxon>
        <taxon>Fungi</taxon>
        <taxon>Dikarya</taxon>
        <taxon>Basidiomycota</taxon>
        <taxon>Agaricomycotina</taxon>
        <taxon>Agaricomycetes</taxon>
        <taxon>Polyporales</taxon>
        <taxon>Cerrenaceae</taxon>
        <taxon>Cerrena</taxon>
    </lineage>
</organism>
<name>A0AAW0FVZ9_9APHY</name>
<gene>
    <name evidence="2" type="ORF">QCA50_013516</name>
</gene>
<dbReference type="SUPFAM" id="SSF52047">
    <property type="entry name" value="RNI-like"/>
    <property type="match status" value="1"/>
</dbReference>
<evidence type="ECO:0000256" key="1">
    <source>
        <dbReference type="SAM" id="MobiDB-lite"/>
    </source>
</evidence>
<dbReference type="AlphaFoldDB" id="A0AAW0FVZ9"/>
<accession>A0AAW0FVZ9</accession>
<dbReference type="EMBL" id="JASBNA010000031">
    <property type="protein sequence ID" value="KAK7683254.1"/>
    <property type="molecule type" value="Genomic_DNA"/>
</dbReference>
<feature type="compositionally biased region" description="Polar residues" evidence="1">
    <location>
        <begin position="42"/>
        <end position="51"/>
    </location>
</feature>
<sequence>MINMNVVVSIPTEGAECGDTSSVSETPLQTAELLARSDYRNGANNTSSASDVETKTNDRSIKRRIYEDASFPIHSSSHRSSLRGPCERRSRKSDVNPTPKLPIEVCEAIIDRINEIFDDDRSRDLASCARVCRAWVPRAQMHLFSMVNVWPSNACFSVRQAVRRKPFLLQCITSFEANYDKTPQLTTLLIAYQMRFLKQCSIHGLDLKTVHPSLSRFPSSATSLQMLELRLCQTGDANQLCRFLTSFRSLSILILSWESNMILHGYDLPHLQFNRSMSFLQILAIKLRPGISGLLKAFIKARPFVTRLKHIIFSWRYIHPELPSPAPEITELLLHCSQSLEEVTMVPEFFVLSFSEDQTSADPPNHRSIFLNANVSELKGNHFLDYIKRVDDILSNESFRPFRKLRVRARLPEPIEFPKLEARKVDIDTHSKSGFLLL</sequence>
<feature type="compositionally biased region" description="Basic and acidic residues" evidence="1">
    <location>
        <begin position="85"/>
        <end position="94"/>
    </location>
</feature>
<evidence type="ECO:0000313" key="3">
    <source>
        <dbReference type="Proteomes" id="UP001385951"/>
    </source>
</evidence>
<evidence type="ECO:0008006" key="4">
    <source>
        <dbReference type="Google" id="ProtNLM"/>
    </source>
</evidence>
<proteinExistence type="predicted"/>